<gene>
    <name evidence="1" type="ORF">BV22DRAFT_1029110</name>
</gene>
<accession>A0ACB8BVH7</accession>
<protein>
    <submittedName>
        <fullName evidence="1">Uncharacterized protein</fullName>
    </submittedName>
</protein>
<reference evidence="1" key="1">
    <citation type="journal article" date="2021" name="New Phytol.">
        <title>Evolutionary innovations through gain and loss of genes in the ectomycorrhizal Boletales.</title>
        <authorList>
            <person name="Wu G."/>
            <person name="Miyauchi S."/>
            <person name="Morin E."/>
            <person name="Kuo A."/>
            <person name="Drula E."/>
            <person name="Varga T."/>
            <person name="Kohler A."/>
            <person name="Feng B."/>
            <person name="Cao Y."/>
            <person name="Lipzen A."/>
            <person name="Daum C."/>
            <person name="Hundley H."/>
            <person name="Pangilinan J."/>
            <person name="Johnson J."/>
            <person name="Barry K."/>
            <person name="LaButti K."/>
            <person name="Ng V."/>
            <person name="Ahrendt S."/>
            <person name="Min B."/>
            <person name="Choi I.G."/>
            <person name="Park H."/>
            <person name="Plett J.M."/>
            <person name="Magnuson J."/>
            <person name="Spatafora J.W."/>
            <person name="Nagy L.G."/>
            <person name="Henrissat B."/>
            <person name="Grigoriev I.V."/>
            <person name="Yang Z.L."/>
            <person name="Xu J."/>
            <person name="Martin F.M."/>
        </authorList>
    </citation>
    <scope>NUCLEOTIDE SEQUENCE</scope>
    <source>
        <strain evidence="1">KUC20120723A-06</strain>
    </source>
</reference>
<dbReference type="Proteomes" id="UP000790709">
    <property type="component" value="Unassembled WGS sequence"/>
</dbReference>
<evidence type="ECO:0000313" key="2">
    <source>
        <dbReference type="Proteomes" id="UP000790709"/>
    </source>
</evidence>
<organism evidence="1 2">
    <name type="scientific">Leucogyrophana mollusca</name>
    <dbReference type="NCBI Taxonomy" id="85980"/>
    <lineage>
        <taxon>Eukaryota</taxon>
        <taxon>Fungi</taxon>
        <taxon>Dikarya</taxon>
        <taxon>Basidiomycota</taxon>
        <taxon>Agaricomycotina</taxon>
        <taxon>Agaricomycetes</taxon>
        <taxon>Agaricomycetidae</taxon>
        <taxon>Boletales</taxon>
        <taxon>Boletales incertae sedis</taxon>
        <taxon>Leucogyrophana</taxon>
    </lineage>
</organism>
<sequence>MAGGVDRMSSSLKGAFYPGLGRAKPAPSLRTVSMVYPGRNDRFPGEGLIQFDPPPDILQRNDSGGTAAAIQDGKSEETTVHT</sequence>
<evidence type="ECO:0000313" key="1">
    <source>
        <dbReference type="EMBL" id="KAH7929709.1"/>
    </source>
</evidence>
<keyword evidence="2" id="KW-1185">Reference proteome</keyword>
<proteinExistence type="predicted"/>
<comment type="caution">
    <text evidence="1">The sequence shown here is derived from an EMBL/GenBank/DDBJ whole genome shotgun (WGS) entry which is preliminary data.</text>
</comment>
<name>A0ACB8BVH7_9AGAM</name>
<dbReference type="EMBL" id="MU266338">
    <property type="protein sequence ID" value="KAH7929709.1"/>
    <property type="molecule type" value="Genomic_DNA"/>
</dbReference>